<name>A0A931E1P0_9BACT</name>
<dbReference type="Proteomes" id="UP000628448">
    <property type="component" value="Unassembled WGS sequence"/>
</dbReference>
<dbReference type="InterPro" id="IPR036866">
    <property type="entry name" value="RibonucZ/Hydroxyglut_hydro"/>
</dbReference>
<accession>A0A931E1P0</accession>
<dbReference type="PANTHER" id="PTHR46233">
    <property type="entry name" value="HYDROXYACYLGLUTATHIONE HYDROLASE GLOC"/>
    <property type="match status" value="1"/>
</dbReference>
<protein>
    <submittedName>
        <fullName evidence="6">MBL fold metallo-hydrolase</fullName>
    </submittedName>
</protein>
<comment type="caution">
    <text evidence="6">The sequence shown here is derived from an EMBL/GenBank/DDBJ whole genome shotgun (WGS) entry which is preliminary data.</text>
</comment>
<evidence type="ECO:0000313" key="7">
    <source>
        <dbReference type="Proteomes" id="UP000628448"/>
    </source>
</evidence>
<keyword evidence="2" id="KW-0479">Metal-binding</keyword>
<dbReference type="InterPro" id="IPR001279">
    <property type="entry name" value="Metallo-B-lactamas"/>
</dbReference>
<keyword evidence="4" id="KW-0862">Zinc</keyword>
<comment type="cofactor">
    <cofactor evidence="1">
        <name>Zn(2+)</name>
        <dbReference type="ChEBI" id="CHEBI:29105"/>
    </cofactor>
</comment>
<evidence type="ECO:0000256" key="1">
    <source>
        <dbReference type="ARBA" id="ARBA00001947"/>
    </source>
</evidence>
<reference evidence="6" key="1">
    <citation type="submission" date="2020-11" db="EMBL/GenBank/DDBJ databases">
        <title>Bacterial whole genome sequence for Panacibacter sp. DH6.</title>
        <authorList>
            <person name="Le V."/>
            <person name="Ko S."/>
            <person name="Ahn C.-Y."/>
            <person name="Oh H.-M."/>
        </authorList>
    </citation>
    <scope>NUCLEOTIDE SEQUENCE</scope>
    <source>
        <strain evidence="6">DH6</strain>
    </source>
</reference>
<dbReference type="InterPro" id="IPR051453">
    <property type="entry name" value="MBL_Glyoxalase_II"/>
</dbReference>
<feature type="domain" description="Metallo-beta-lactamase" evidence="5">
    <location>
        <begin position="13"/>
        <end position="195"/>
    </location>
</feature>
<dbReference type="Pfam" id="PF00753">
    <property type="entry name" value="Lactamase_B"/>
    <property type="match status" value="1"/>
</dbReference>
<dbReference type="SUPFAM" id="SSF56281">
    <property type="entry name" value="Metallo-hydrolase/oxidoreductase"/>
    <property type="match status" value="1"/>
</dbReference>
<dbReference type="EMBL" id="JADWYR010000001">
    <property type="protein sequence ID" value="MBG9375855.1"/>
    <property type="molecule type" value="Genomic_DNA"/>
</dbReference>
<dbReference type="PANTHER" id="PTHR46233:SF3">
    <property type="entry name" value="HYDROXYACYLGLUTATHIONE HYDROLASE GLOC"/>
    <property type="match status" value="1"/>
</dbReference>
<proteinExistence type="predicted"/>
<evidence type="ECO:0000313" key="6">
    <source>
        <dbReference type="EMBL" id="MBG9375855.1"/>
    </source>
</evidence>
<gene>
    <name evidence="6" type="ORF">I5907_06385</name>
</gene>
<sequence>MMRLKMFTFSPLQENTYLLWNEKKEAIIIDPGCYFTAEEEALQSFVEEHQLTPVQLLNTHCHLDHVFGLKWTAKQYNLIPHMHPVAEKELSFAPSSGLSWGMPFSNYEGPVEHVNDGDTISIGDEILTVIHAPGHSPGSICFYSEKHKLIIGGDVLFFQSIGRTDLPGGNHAQLLKSIKERLFTLPDETVVYSGHGPKTTIGSEKRNNPFLREIA</sequence>
<evidence type="ECO:0000256" key="2">
    <source>
        <dbReference type="ARBA" id="ARBA00022723"/>
    </source>
</evidence>
<evidence type="ECO:0000256" key="3">
    <source>
        <dbReference type="ARBA" id="ARBA00022801"/>
    </source>
</evidence>
<dbReference type="SMART" id="SM00849">
    <property type="entry name" value="Lactamase_B"/>
    <property type="match status" value="1"/>
</dbReference>
<organism evidence="6 7">
    <name type="scientific">Panacibacter microcysteis</name>
    <dbReference type="NCBI Taxonomy" id="2793269"/>
    <lineage>
        <taxon>Bacteria</taxon>
        <taxon>Pseudomonadati</taxon>
        <taxon>Bacteroidota</taxon>
        <taxon>Chitinophagia</taxon>
        <taxon>Chitinophagales</taxon>
        <taxon>Chitinophagaceae</taxon>
        <taxon>Panacibacter</taxon>
    </lineage>
</organism>
<keyword evidence="3" id="KW-0378">Hydrolase</keyword>
<dbReference type="GO" id="GO:0016787">
    <property type="term" value="F:hydrolase activity"/>
    <property type="evidence" value="ECO:0007669"/>
    <property type="project" value="UniProtKB-KW"/>
</dbReference>
<dbReference type="RefSeq" id="WP_196989881.1">
    <property type="nucleotide sequence ID" value="NZ_JADWYR010000001.1"/>
</dbReference>
<dbReference type="Gene3D" id="3.60.15.10">
    <property type="entry name" value="Ribonuclease Z/Hydroxyacylglutathione hydrolase-like"/>
    <property type="match status" value="1"/>
</dbReference>
<dbReference type="CDD" id="cd06262">
    <property type="entry name" value="metallo-hydrolase-like_MBL-fold"/>
    <property type="match status" value="1"/>
</dbReference>
<keyword evidence="7" id="KW-1185">Reference proteome</keyword>
<dbReference type="AlphaFoldDB" id="A0A931E1P0"/>
<evidence type="ECO:0000259" key="5">
    <source>
        <dbReference type="SMART" id="SM00849"/>
    </source>
</evidence>
<dbReference type="GO" id="GO:0046872">
    <property type="term" value="F:metal ion binding"/>
    <property type="evidence" value="ECO:0007669"/>
    <property type="project" value="UniProtKB-KW"/>
</dbReference>
<evidence type="ECO:0000256" key="4">
    <source>
        <dbReference type="ARBA" id="ARBA00022833"/>
    </source>
</evidence>